<keyword evidence="2 4" id="KW-0238">DNA-binding</keyword>
<dbReference type="PRINTS" id="PR00455">
    <property type="entry name" value="HTHTETR"/>
</dbReference>
<evidence type="ECO:0000256" key="3">
    <source>
        <dbReference type="ARBA" id="ARBA00023163"/>
    </source>
</evidence>
<comment type="caution">
    <text evidence="6">The sequence shown here is derived from an EMBL/GenBank/DDBJ whole genome shotgun (WGS) entry which is preliminary data.</text>
</comment>
<dbReference type="InterPro" id="IPR009057">
    <property type="entry name" value="Homeodomain-like_sf"/>
</dbReference>
<keyword evidence="7" id="KW-1185">Reference proteome</keyword>
<dbReference type="AlphaFoldDB" id="A0AAW8B260"/>
<keyword evidence="1" id="KW-0805">Transcription regulation</keyword>
<dbReference type="Pfam" id="PF00440">
    <property type="entry name" value="TetR_N"/>
    <property type="match status" value="1"/>
</dbReference>
<dbReference type="EMBL" id="JAUUUU010000001">
    <property type="protein sequence ID" value="MDP1519983.1"/>
    <property type="molecule type" value="Genomic_DNA"/>
</dbReference>
<reference evidence="6" key="1">
    <citation type="journal article" date="2010" name="Int. J. Syst. Evol. Microbiol.">
        <title>Porticoccus litoralis gen. nov., sp. nov., a gammaproteobacterium isolated from the Yellow Sea.</title>
        <authorList>
            <person name="Oh H.M."/>
            <person name="Kim H."/>
            <person name="Kim K.M."/>
            <person name="Min G.S."/>
            <person name="Cho J.C."/>
        </authorList>
    </citation>
    <scope>NUCLEOTIDE SEQUENCE</scope>
    <source>
        <strain evidence="6">DSM 25064</strain>
    </source>
</reference>
<evidence type="ECO:0000313" key="6">
    <source>
        <dbReference type="EMBL" id="MDP1519983.1"/>
    </source>
</evidence>
<dbReference type="InterPro" id="IPR001647">
    <property type="entry name" value="HTH_TetR"/>
</dbReference>
<proteinExistence type="predicted"/>
<evidence type="ECO:0000313" key="7">
    <source>
        <dbReference type="Proteomes" id="UP001178354"/>
    </source>
</evidence>
<reference evidence="6" key="2">
    <citation type="submission" date="2023-08" db="EMBL/GenBank/DDBJ databases">
        <authorList>
            <person name="Luo J."/>
        </authorList>
    </citation>
    <scope>NUCLEOTIDE SEQUENCE</scope>
    <source>
        <strain evidence="6">DSM 25064</strain>
    </source>
</reference>
<evidence type="ECO:0000259" key="5">
    <source>
        <dbReference type="PROSITE" id="PS50977"/>
    </source>
</evidence>
<dbReference type="PANTHER" id="PTHR47506:SF1">
    <property type="entry name" value="HTH-TYPE TRANSCRIPTIONAL REGULATOR YJDC"/>
    <property type="match status" value="1"/>
</dbReference>
<dbReference type="Proteomes" id="UP001178354">
    <property type="component" value="Unassembled WGS sequence"/>
</dbReference>
<organism evidence="6 7">
    <name type="scientific">Porticoccus litoralis</name>
    <dbReference type="NCBI Taxonomy" id="434086"/>
    <lineage>
        <taxon>Bacteria</taxon>
        <taxon>Pseudomonadati</taxon>
        <taxon>Pseudomonadota</taxon>
        <taxon>Gammaproteobacteria</taxon>
        <taxon>Cellvibrionales</taxon>
        <taxon>Porticoccaceae</taxon>
        <taxon>Porticoccus</taxon>
    </lineage>
</organism>
<dbReference type="SUPFAM" id="SSF46689">
    <property type="entry name" value="Homeodomain-like"/>
    <property type="match status" value="1"/>
</dbReference>
<evidence type="ECO:0000256" key="2">
    <source>
        <dbReference type="ARBA" id="ARBA00023125"/>
    </source>
</evidence>
<sequence length="229" mass="25832">MSVTDTRERLLEIALELIWQSNYSCVGVNEICKQAGVTKGAFYHHFESKASLFCEATAYYWQVIRNDLDAVFSPLNSPLVQLENLLHFLIMAKLGNDQAGIRGCPFYTSGAQIGSNEEKVIEALELLSSNAVKYNAALVHGLKSGGYLEEDVDVDAEQTGLLLYHFIHGVFSYAHVHEVVENTKRDLTVGIYRLLGLKREHWYAAEPNWVPQQANSHFVEQVMLPRRSD</sequence>
<evidence type="ECO:0000256" key="4">
    <source>
        <dbReference type="PROSITE-ProRule" id="PRU00335"/>
    </source>
</evidence>
<gene>
    <name evidence="6" type="ORF">Q8A57_03285</name>
</gene>
<dbReference type="GO" id="GO:0003677">
    <property type="term" value="F:DNA binding"/>
    <property type="evidence" value="ECO:0007669"/>
    <property type="project" value="UniProtKB-UniRule"/>
</dbReference>
<protein>
    <submittedName>
        <fullName evidence="6">TetR/AcrR family transcriptional regulator</fullName>
    </submittedName>
</protein>
<feature type="domain" description="HTH tetR-type" evidence="5">
    <location>
        <begin position="4"/>
        <end position="64"/>
    </location>
</feature>
<keyword evidence="3" id="KW-0804">Transcription</keyword>
<dbReference type="Gene3D" id="1.10.357.10">
    <property type="entry name" value="Tetracycline Repressor, domain 2"/>
    <property type="match status" value="1"/>
</dbReference>
<feature type="DNA-binding region" description="H-T-H motif" evidence="4">
    <location>
        <begin position="27"/>
        <end position="46"/>
    </location>
</feature>
<dbReference type="RefSeq" id="WP_305169495.1">
    <property type="nucleotide sequence ID" value="NZ_JAUUUU010000001.1"/>
</dbReference>
<accession>A0AAW8B260</accession>
<evidence type="ECO:0000256" key="1">
    <source>
        <dbReference type="ARBA" id="ARBA00023015"/>
    </source>
</evidence>
<name>A0AAW8B260_9GAMM</name>
<dbReference type="PANTHER" id="PTHR47506">
    <property type="entry name" value="TRANSCRIPTIONAL REGULATORY PROTEIN"/>
    <property type="match status" value="1"/>
</dbReference>
<dbReference type="PROSITE" id="PS50977">
    <property type="entry name" value="HTH_TETR_2"/>
    <property type="match status" value="1"/>
</dbReference>